<gene>
    <name evidence="1" type="ORF">OG563_45270</name>
</gene>
<name>A0ABZ1YSF5_9NOCA</name>
<proteinExistence type="predicted"/>
<reference evidence="1" key="1">
    <citation type="submission" date="2022-10" db="EMBL/GenBank/DDBJ databases">
        <title>The complete genomes of actinobacterial strains from the NBC collection.</title>
        <authorList>
            <person name="Joergensen T.S."/>
            <person name="Alvarez Arevalo M."/>
            <person name="Sterndorff E.B."/>
            <person name="Faurdal D."/>
            <person name="Vuksanovic O."/>
            <person name="Mourched A.-S."/>
            <person name="Charusanti P."/>
            <person name="Shaw S."/>
            <person name="Blin K."/>
            <person name="Weber T."/>
        </authorList>
    </citation>
    <scope>NUCLEOTIDE SEQUENCE</scope>
    <source>
        <strain evidence="1">NBC_01482</strain>
    </source>
</reference>
<organism evidence="1 2">
    <name type="scientific">Nocardia vinacea</name>
    <dbReference type="NCBI Taxonomy" id="96468"/>
    <lineage>
        <taxon>Bacteria</taxon>
        <taxon>Bacillati</taxon>
        <taxon>Actinomycetota</taxon>
        <taxon>Actinomycetes</taxon>
        <taxon>Mycobacteriales</taxon>
        <taxon>Nocardiaceae</taxon>
        <taxon>Nocardia</taxon>
    </lineage>
</organism>
<dbReference type="Proteomes" id="UP001432062">
    <property type="component" value="Chromosome"/>
</dbReference>
<evidence type="ECO:0000313" key="1">
    <source>
        <dbReference type="EMBL" id="WUV46197.1"/>
    </source>
</evidence>
<dbReference type="EMBL" id="CP109441">
    <property type="protein sequence ID" value="WUV46197.1"/>
    <property type="molecule type" value="Genomic_DNA"/>
</dbReference>
<protein>
    <submittedName>
        <fullName evidence="1">Uncharacterized protein</fullName>
    </submittedName>
</protein>
<keyword evidence="2" id="KW-1185">Reference proteome</keyword>
<accession>A0ABZ1YSF5</accession>
<evidence type="ECO:0000313" key="2">
    <source>
        <dbReference type="Proteomes" id="UP001432062"/>
    </source>
</evidence>
<sequence length="43" mass="5011">MTTWSDKAPAPEAVHAHSNYWIDREQERIVAALHQQLERLPLT</sequence>
<dbReference type="RefSeq" id="WP_327099449.1">
    <property type="nucleotide sequence ID" value="NZ_CP109149.1"/>
</dbReference>